<evidence type="ECO:0000313" key="2">
    <source>
        <dbReference type="Proteomes" id="UP000248924"/>
    </source>
</evidence>
<proteinExistence type="predicted"/>
<organism evidence="1 2">
    <name type="scientific">Micromonospora craterilacus</name>
    <dbReference type="NCBI Taxonomy" id="1655439"/>
    <lineage>
        <taxon>Bacteria</taxon>
        <taxon>Bacillati</taxon>
        <taxon>Actinomycetota</taxon>
        <taxon>Actinomycetes</taxon>
        <taxon>Micromonosporales</taxon>
        <taxon>Micromonosporaceae</taxon>
        <taxon>Micromonospora</taxon>
    </lineage>
</organism>
<dbReference type="EMBL" id="POTY01000232">
    <property type="protein sequence ID" value="PZG11479.1"/>
    <property type="molecule type" value="Genomic_DNA"/>
</dbReference>
<gene>
    <name evidence="1" type="ORF">C1I95_27235</name>
</gene>
<comment type="caution">
    <text evidence="1">The sequence shown here is derived from an EMBL/GenBank/DDBJ whole genome shotgun (WGS) entry which is preliminary data.</text>
</comment>
<name>A0A2W2E4D2_9ACTN</name>
<sequence>MGEAGGAPSFDVSATCDIRWTVSVALNPETVVHAGRELLVAGPRIARAGTAERALGAVNKGPFLYRRR</sequence>
<dbReference type="AlphaFoldDB" id="A0A2W2E4D2"/>
<reference evidence="1 2" key="1">
    <citation type="submission" date="2018-01" db="EMBL/GenBank/DDBJ databases">
        <title>Draft genome sequence of Jishengella sp. NA12.</title>
        <authorList>
            <person name="Sahin N."/>
            <person name="Ay H."/>
            <person name="Saygin H."/>
        </authorList>
    </citation>
    <scope>NUCLEOTIDE SEQUENCE [LARGE SCALE GENOMIC DNA]</scope>
    <source>
        <strain evidence="1 2">NA12</strain>
    </source>
</reference>
<evidence type="ECO:0000313" key="1">
    <source>
        <dbReference type="EMBL" id="PZG11479.1"/>
    </source>
</evidence>
<keyword evidence="2" id="KW-1185">Reference proteome</keyword>
<accession>A0A2W2E4D2</accession>
<protein>
    <submittedName>
        <fullName evidence="1">Uncharacterized protein</fullName>
    </submittedName>
</protein>
<dbReference type="Proteomes" id="UP000248924">
    <property type="component" value="Unassembled WGS sequence"/>
</dbReference>